<dbReference type="EMBL" id="BMAT01003453">
    <property type="protein sequence ID" value="GFS25769.1"/>
    <property type="molecule type" value="Genomic_DNA"/>
</dbReference>
<evidence type="ECO:0000256" key="2">
    <source>
        <dbReference type="PROSITE-ProRule" id="PRU00103"/>
    </source>
</evidence>
<evidence type="ECO:0000256" key="1">
    <source>
        <dbReference type="ARBA" id="ARBA00022737"/>
    </source>
</evidence>
<gene>
    <name evidence="4" type="ORF">ElyMa_001695700</name>
</gene>
<protein>
    <submittedName>
        <fullName evidence="4">Arm repeat-containing protein</fullName>
    </submittedName>
</protein>
<evidence type="ECO:0000259" key="3">
    <source>
        <dbReference type="Pfam" id="PF25757"/>
    </source>
</evidence>
<sequence>MATYKECLAKLCSKAKLDRDRGFNELQSIIHQCNEDQIAEIQNEVLELLGDESSSWESKHGGLSGARCLLEQGKVDIEEDETCIEGGNPFAFKVIGIAMQMLDDEEFRVRIAAGELLGILCKAIGAEVYERCKDQMLDGIRSNLERHGLDEDSTDCQNAEPESIMYGSPATSSRLIEKRSMNTSQILHDTAGWRNLETYMKGLQSVILGCGNNFNEYVDQELLDLIFEALTHTNRFVRETGYYVCSALVTCGAKEGSESYSEATLTEENSIYRHGKTFAEYLGKGLADNWSQVRMAGSVATRKFLVSLPSDGSRQKFFPILIPRMCLNRYYVAEGVRIYSQETWKLVTKGDGKTLVETYIDDVVDYYVESTESDNHAVREAACACIAELGSKIDTSVVESHVPKLLETLLICFNDDSWPVRDAACIASGHFVLCFPEQSKSSLPALYPLFFNNLQDNIPSVRQGAAVSISNIVKAYGVSEQEVVFSKIKEGLEKIKEQKATSEKYTAMDKSPGAYSVVKQLRDNDMDLHTNQTMYSCGSLAPKMGRGGGCMDHQFRRPSEPWEFADGCVHLLAELSHIPSVSGPVGKLIPAMANACSTKDYTHYPNFLETVCKQLPNLAKGLGKRPFKMYLELFLDYIFDALGSEIALTSAAASQCLIELCHYLGPGIVRGRVEQYNSMYLNQFDGISGIPRS</sequence>
<dbReference type="PANTHER" id="PTHR23346:SF19">
    <property type="entry name" value="PROTEASOME ADAPTER AND SCAFFOLD PROTEIN ECM29"/>
    <property type="match status" value="1"/>
</dbReference>
<name>A0AAV4JSL5_9GAST</name>
<dbReference type="Proteomes" id="UP000762676">
    <property type="component" value="Unassembled WGS sequence"/>
</dbReference>
<proteinExistence type="predicted"/>
<dbReference type="AlphaFoldDB" id="A0AAV4JSL5"/>
<feature type="domain" description="Dynein axonemal assembly factor 5 TPR repeats" evidence="3">
    <location>
        <begin position="274"/>
        <end position="464"/>
    </location>
</feature>
<comment type="caution">
    <text evidence="4">The sequence shown here is derived from an EMBL/GenBank/DDBJ whole genome shotgun (WGS) entry which is preliminary data.</text>
</comment>
<dbReference type="InterPro" id="IPR057978">
    <property type="entry name" value="TPR_DAAF5"/>
</dbReference>
<dbReference type="Gene3D" id="1.25.10.10">
    <property type="entry name" value="Leucine-rich Repeat Variant"/>
    <property type="match status" value="2"/>
</dbReference>
<reference evidence="4 5" key="1">
    <citation type="journal article" date="2021" name="Elife">
        <title>Chloroplast acquisition without the gene transfer in kleptoplastic sea slugs, Plakobranchus ocellatus.</title>
        <authorList>
            <person name="Maeda T."/>
            <person name="Takahashi S."/>
            <person name="Yoshida T."/>
            <person name="Shimamura S."/>
            <person name="Takaki Y."/>
            <person name="Nagai Y."/>
            <person name="Toyoda A."/>
            <person name="Suzuki Y."/>
            <person name="Arimoto A."/>
            <person name="Ishii H."/>
            <person name="Satoh N."/>
            <person name="Nishiyama T."/>
            <person name="Hasebe M."/>
            <person name="Maruyama T."/>
            <person name="Minagawa J."/>
            <person name="Obokata J."/>
            <person name="Shigenobu S."/>
        </authorList>
    </citation>
    <scope>NUCLEOTIDE SEQUENCE [LARGE SCALE GENOMIC DNA]</scope>
</reference>
<accession>A0AAV4JSL5</accession>
<dbReference type="PROSITE" id="PS50077">
    <property type="entry name" value="HEAT_REPEAT"/>
    <property type="match status" value="2"/>
</dbReference>
<evidence type="ECO:0000313" key="4">
    <source>
        <dbReference type="EMBL" id="GFS25769.1"/>
    </source>
</evidence>
<feature type="repeat" description="HEAT" evidence="2">
    <location>
        <begin position="446"/>
        <end position="482"/>
    </location>
</feature>
<dbReference type="InterPro" id="IPR021133">
    <property type="entry name" value="HEAT_type_2"/>
</dbReference>
<dbReference type="InterPro" id="IPR016024">
    <property type="entry name" value="ARM-type_fold"/>
</dbReference>
<feature type="repeat" description="HEAT" evidence="2">
    <location>
        <begin position="94"/>
        <end position="131"/>
    </location>
</feature>
<organism evidence="4 5">
    <name type="scientific">Elysia marginata</name>
    <dbReference type="NCBI Taxonomy" id="1093978"/>
    <lineage>
        <taxon>Eukaryota</taxon>
        <taxon>Metazoa</taxon>
        <taxon>Spiralia</taxon>
        <taxon>Lophotrochozoa</taxon>
        <taxon>Mollusca</taxon>
        <taxon>Gastropoda</taxon>
        <taxon>Heterobranchia</taxon>
        <taxon>Euthyneura</taxon>
        <taxon>Panpulmonata</taxon>
        <taxon>Sacoglossa</taxon>
        <taxon>Placobranchoidea</taxon>
        <taxon>Plakobranchidae</taxon>
        <taxon>Elysia</taxon>
    </lineage>
</organism>
<dbReference type="SUPFAM" id="SSF48371">
    <property type="entry name" value="ARM repeat"/>
    <property type="match status" value="1"/>
</dbReference>
<dbReference type="GO" id="GO:0060090">
    <property type="term" value="F:molecular adaptor activity"/>
    <property type="evidence" value="ECO:0007669"/>
    <property type="project" value="TreeGrafter"/>
</dbReference>
<keyword evidence="5" id="KW-1185">Reference proteome</keyword>
<dbReference type="InterPro" id="IPR011989">
    <property type="entry name" value="ARM-like"/>
</dbReference>
<dbReference type="PANTHER" id="PTHR23346">
    <property type="entry name" value="TRANSLATIONAL ACTIVATOR GCN1-RELATED"/>
    <property type="match status" value="1"/>
</dbReference>
<keyword evidence="1" id="KW-0677">Repeat</keyword>
<dbReference type="GO" id="GO:0036503">
    <property type="term" value="P:ERAD pathway"/>
    <property type="evidence" value="ECO:0007669"/>
    <property type="project" value="TreeGrafter"/>
</dbReference>
<dbReference type="Pfam" id="PF25757">
    <property type="entry name" value="TPR_DNAAF5"/>
    <property type="match status" value="1"/>
</dbReference>
<dbReference type="GO" id="GO:0005737">
    <property type="term" value="C:cytoplasm"/>
    <property type="evidence" value="ECO:0007669"/>
    <property type="project" value="TreeGrafter"/>
</dbReference>
<dbReference type="GO" id="GO:0005634">
    <property type="term" value="C:nucleus"/>
    <property type="evidence" value="ECO:0007669"/>
    <property type="project" value="TreeGrafter"/>
</dbReference>
<evidence type="ECO:0000313" key="5">
    <source>
        <dbReference type="Proteomes" id="UP000762676"/>
    </source>
</evidence>